<keyword evidence="1" id="KW-0732">Signal</keyword>
<reference evidence="2" key="1">
    <citation type="submission" date="2020-07" db="EMBL/GenBank/DDBJ databases">
        <title>Multicomponent nature underlies the extraordinary mechanical properties of spider dragline silk.</title>
        <authorList>
            <person name="Kono N."/>
            <person name="Nakamura H."/>
            <person name="Mori M."/>
            <person name="Yoshida Y."/>
            <person name="Ohtoshi R."/>
            <person name="Malay A.D."/>
            <person name="Moran D.A.P."/>
            <person name="Tomita M."/>
            <person name="Numata K."/>
            <person name="Arakawa K."/>
        </authorList>
    </citation>
    <scope>NUCLEOTIDE SEQUENCE</scope>
</reference>
<evidence type="ECO:0000313" key="3">
    <source>
        <dbReference type="Proteomes" id="UP000887116"/>
    </source>
</evidence>
<evidence type="ECO:0000313" key="2">
    <source>
        <dbReference type="EMBL" id="GFQ99194.1"/>
    </source>
</evidence>
<dbReference type="AlphaFoldDB" id="A0A8X6GCH5"/>
<evidence type="ECO:0000256" key="1">
    <source>
        <dbReference type="SAM" id="SignalP"/>
    </source>
</evidence>
<feature type="signal peptide" evidence="1">
    <location>
        <begin position="1"/>
        <end position="16"/>
    </location>
</feature>
<comment type="caution">
    <text evidence="2">The sequence shown here is derived from an EMBL/GenBank/DDBJ whole genome shotgun (WGS) entry which is preliminary data.</text>
</comment>
<accession>A0A8X6GCH5</accession>
<dbReference type="Proteomes" id="UP000887116">
    <property type="component" value="Unassembled WGS sequence"/>
</dbReference>
<sequence>MWWYSVVGLWSSPVLARTQGCSGKRNQFAYCTTQEEMNEPSLPKIFDFAKTFYLKMAYLGTGRIAELRYIARHLDEKVTDDLKMIHLKNLIVDSTNYEEEFVREMLNLIIEKRLRARTLRVHKYFDINERYILSTYELQTLLKLRKHNSGTINKVKSKSENVSPNPCIIRRKDNEVDMSVLRDSGASLDISCKKFAAPEMFTGEHASVKHVLNDNMMYLHPVELEIKCEPRHVVSKAVVGPKHLDREKYILENQTIELLESNLEHNGLPKLEIENAAQVSSPLRKDVEEKSISLTNEYDKIELEENLVENVENLVPSSKKDDKDTMDPIKINVDEVTEALLKSEE</sequence>
<organism evidence="2 3">
    <name type="scientific">Trichonephila clavata</name>
    <name type="common">Joro spider</name>
    <name type="synonym">Nephila clavata</name>
    <dbReference type="NCBI Taxonomy" id="2740835"/>
    <lineage>
        <taxon>Eukaryota</taxon>
        <taxon>Metazoa</taxon>
        <taxon>Ecdysozoa</taxon>
        <taxon>Arthropoda</taxon>
        <taxon>Chelicerata</taxon>
        <taxon>Arachnida</taxon>
        <taxon>Araneae</taxon>
        <taxon>Araneomorphae</taxon>
        <taxon>Entelegynae</taxon>
        <taxon>Araneoidea</taxon>
        <taxon>Nephilidae</taxon>
        <taxon>Trichonephila</taxon>
    </lineage>
</organism>
<proteinExistence type="predicted"/>
<dbReference type="EMBL" id="BMAO01034814">
    <property type="protein sequence ID" value="GFQ99194.1"/>
    <property type="molecule type" value="Genomic_DNA"/>
</dbReference>
<keyword evidence="3" id="KW-1185">Reference proteome</keyword>
<name>A0A8X6GCH5_TRICU</name>
<protein>
    <submittedName>
        <fullName evidence="2">Uncharacterized protein</fullName>
    </submittedName>
</protein>
<gene>
    <name evidence="2" type="primary">NCL1_30259</name>
    <name evidence="2" type="ORF">TNCT_332441</name>
</gene>
<dbReference type="OrthoDB" id="6433986at2759"/>
<feature type="chain" id="PRO_5036449642" evidence="1">
    <location>
        <begin position="17"/>
        <end position="345"/>
    </location>
</feature>